<sequence>MTNLSPGGTELVPPAPAGNPQDEKAVFKIIEKLVGAAAVCSRQNNLKSAASTLRRAYAIASQKADSGLLAGRAARADVSVQYAALLSKFGRHTDALKEALAAAREAEEVWSILENARNLRDTAVRQGKMSAGPQHSPYGILQGPPPDWIEKAVSVLIQAKQCVAIELEFSIAGHSEESLCFPGPGGAGGTEDAETVRDQLIPSLHKEAADLASRLLPAGHPMRKLALRAQTQAVARQHAEAEVFANYGNHNHNNHNHNNYKNNNYHNYNNYRDNSNNHNNDNNDNNGPVSSDLEDKELEHHSAVQLDVWIADQLDAWPASKAVYGAPLPLLPGGPGGSRPTSAASRCGTNSRPTSAVSRPASAARVEVQGAVAAKGPSRPSDIELPEFLQEKLQLLGIPGRPSWVEPGYTSDSRRSASSPLLPASTSSRARTQIGRSSSKDSKGMSPSAASGFQKDEERGPPKNIFQEWVQGDKKQKAMMARMQSEEGVNNLKRGLRQESCQLKRDVLPFQRPEHIFFNRIMYSASGLNILKSKLGPQSRPTSSGGAGGVPDSIETPLVFVESKADANRHFGVLIKDVKNMSRVLTGKDGPGKNRAKDYAAGRRSRGNTMAGGLQDRLQQQQEQQDQLEQQLQQRLQQ</sequence>
<protein>
    <submittedName>
        <fullName evidence="2">Uncharacterized protein</fullName>
    </submittedName>
</protein>
<comment type="caution">
    <text evidence="2">The sequence shown here is derived from an EMBL/GenBank/DDBJ whole genome shotgun (WGS) entry which is preliminary data.</text>
</comment>
<feature type="compositionally biased region" description="Basic and acidic residues" evidence="1">
    <location>
        <begin position="590"/>
        <end position="601"/>
    </location>
</feature>
<name>A0A813DTD4_POLGL</name>
<dbReference type="AlphaFoldDB" id="A0A813DTD4"/>
<feature type="compositionally biased region" description="Low complexity" evidence="1">
    <location>
        <begin position="614"/>
        <end position="638"/>
    </location>
</feature>
<feature type="region of interest" description="Disordered" evidence="1">
    <location>
        <begin position="584"/>
        <end position="638"/>
    </location>
</feature>
<evidence type="ECO:0000256" key="1">
    <source>
        <dbReference type="SAM" id="MobiDB-lite"/>
    </source>
</evidence>
<dbReference type="EMBL" id="CAJNNV010003744">
    <property type="protein sequence ID" value="CAE8589539.1"/>
    <property type="molecule type" value="Genomic_DNA"/>
</dbReference>
<feature type="compositionally biased region" description="Low complexity" evidence="1">
    <location>
        <begin position="416"/>
        <end position="428"/>
    </location>
</feature>
<reference evidence="2" key="1">
    <citation type="submission" date="2021-02" db="EMBL/GenBank/DDBJ databases">
        <authorList>
            <person name="Dougan E. K."/>
            <person name="Rhodes N."/>
            <person name="Thang M."/>
            <person name="Chan C."/>
        </authorList>
    </citation>
    <scope>NUCLEOTIDE SEQUENCE</scope>
</reference>
<gene>
    <name evidence="2" type="ORF">PGLA1383_LOCUS8295</name>
</gene>
<organism evidence="2 3">
    <name type="scientific">Polarella glacialis</name>
    <name type="common">Dinoflagellate</name>
    <dbReference type="NCBI Taxonomy" id="89957"/>
    <lineage>
        <taxon>Eukaryota</taxon>
        <taxon>Sar</taxon>
        <taxon>Alveolata</taxon>
        <taxon>Dinophyceae</taxon>
        <taxon>Suessiales</taxon>
        <taxon>Suessiaceae</taxon>
        <taxon>Polarella</taxon>
    </lineage>
</organism>
<feature type="region of interest" description="Disordered" evidence="1">
    <location>
        <begin position="247"/>
        <end position="293"/>
    </location>
</feature>
<keyword evidence="3" id="KW-1185">Reference proteome</keyword>
<feature type="region of interest" description="Disordered" evidence="1">
    <location>
        <begin position="400"/>
        <end position="462"/>
    </location>
</feature>
<evidence type="ECO:0000313" key="3">
    <source>
        <dbReference type="Proteomes" id="UP000654075"/>
    </source>
</evidence>
<evidence type="ECO:0000313" key="2">
    <source>
        <dbReference type="EMBL" id="CAE8589539.1"/>
    </source>
</evidence>
<proteinExistence type="predicted"/>
<feature type="compositionally biased region" description="Low complexity" evidence="1">
    <location>
        <begin position="247"/>
        <end position="286"/>
    </location>
</feature>
<dbReference type="Proteomes" id="UP000654075">
    <property type="component" value="Unassembled WGS sequence"/>
</dbReference>
<accession>A0A813DTD4</accession>
<feature type="region of interest" description="Disordered" evidence="1">
    <location>
        <begin position="334"/>
        <end position="363"/>
    </location>
</feature>
<feature type="compositionally biased region" description="Low complexity" evidence="1">
    <location>
        <begin position="338"/>
        <end position="363"/>
    </location>
</feature>